<dbReference type="Proteomes" id="UP000189545">
    <property type="component" value="Chromosome"/>
</dbReference>
<protein>
    <submittedName>
        <fullName evidence="2">Uncharacterized protein</fullName>
    </submittedName>
</protein>
<evidence type="ECO:0000313" key="3">
    <source>
        <dbReference type="Proteomes" id="UP000189545"/>
    </source>
</evidence>
<reference evidence="2 3" key="1">
    <citation type="submission" date="2016-03" db="EMBL/GenBank/DDBJ databases">
        <title>Complete genome sequence of Shewanella psychrophila WP2, a deep sea bacterium isolated from west Pacific sediment.</title>
        <authorList>
            <person name="Xu G."/>
            <person name="Jian H."/>
        </authorList>
    </citation>
    <scope>NUCLEOTIDE SEQUENCE [LARGE SCALE GENOMIC DNA]</scope>
    <source>
        <strain evidence="2 3">WP2</strain>
    </source>
</reference>
<dbReference type="AlphaFoldDB" id="A0A1S6HIP4"/>
<gene>
    <name evidence="2" type="ORF">Sps_00165</name>
</gene>
<dbReference type="RefSeq" id="WP_077750743.1">
    <property type="nucleotide sequence ID" value="NZ_CP014782.1"/>
</dbReference>
<dbReference type="KEGG" id="spsw:Sps_00165"/>
<dbReference type="EMBL" id="CP014782">
    <property type="protein sequence ID" value="AQS35385.1"/>
    <property type="molecule type" value="Genomic_DNA"/>
</dbReference>
<dbReference type="STRING" id="225848.Sps_00165"/>
<keyword evidence="1" id="KW-0812">Transmembrane</keyword>
<accession>A0A1S6HIP4</accession>
<proteinExistence type="predicted"/>
<dbReference type="OrthoDB" id="5587008at2"/>
<evidence type="ECO:0000256" key="1">
    <source>
        <dbReference type="SAM" id="Phobius"/>
    </source>
</evidence>
<sequence>MALSRKKWNNIIILATIMMISVLTLLDNKTANFPDDASPLFDEDSPLTQLQLDKLWLNKGTFSWQCHPNVLNCQSWAEAWSHIHLSPLGQPLGAADNELAQKVVIQIANKSQPQLWKFFATSGLLESPANNWYQIPPSQREALTPIIKAEAFIEQ</sequence>
<organism evidence="2 3">
    <name type="scientific">Shewanella psychrophila</name>
    <dbReference type="NCBI Taxonomy" id="225848"/>
    <lineage>
        <taxon>Bacteria</taxon>
        <taxon>Pseudomonadati</taxon>
        <taxon>Pseudomonadota</taxon>
        <taxon>Gammaproteobacteria</taxon>
        <taxon>Alteromonadales</taxon>
        <taxon>Shewanellaceae</taxon>
        <taxon>Shewanella</taxon>
    </lineage>
</organism>
<feature type="transmembrane region" description="Helical" evidence="1">
    <location>
        <begin position="7"/>
        <end position="26"/>
    </location>
</feature>
<keyword evidence="3" id="KW-1185">Reference proteome</keyword>
<keyword evidence="1" id="KW-1133">Transmembrane helix</keyword>
<keyword evidence="1" id="KW-0472">Membrane</keyword>
<evidence type="ECO:0000313" key="2">
    <source>
        <dbReference type="EMBL" id="AQS35385.1"/>
    </source>
</evidence>
<name>A0A1S6HIP4_9GAMM</name>